<evidence type="ECO:0000259" key="1">
    <source>
        <dbReference type="Pfam" id="PF07022"/>
    </source>
</evidence>
<accession>A0A6L5XKG6</accession>
<comment type="caution">
    <text evidence="2">The sequence shown here is derived from an EMBL/GenBank/DDBJ whole genome shotgun (WGS) entry which is preliminary data.</text>
</comment>
<reference evidence="2 3" key="1">
    <citation type="submission" date="2019-09" db="EMBL/GenBank/DDBJ databases">
        <title>In-depth cultivation of the pig gut microbiome towards novel bacterial diversity and tailored functional studies.</title>
        <authorList>
            <person name="Wylensek D."/>
            <person name="Hitch T.C.A."/>
            <person name="Clavel T."/>
        </authorList>
    </citation>
    <scope>NUCLEOTIDE SEQUENCE [LARGE SCALE GENOMIC DNA]</scope>
    <source>
        <strain evidence="2 3">PG-178-WT-4</strain>
    </source>
</reference>
<dbReference type="InterPro" id="IPR010982">
    <property type="entry name" value="Lambda_DNA-bd_dom_sf"/>
</dbReference>
<dbReference type="GO" id="GO:0003677">
    <property type="term" value="F:DNA binding"/>
    <property type="evidence" value="ECO:0007669"/>
    <property type="project" value="InterPro"/>
</dbReference>
<dbReference type="Pfam" id="PF07022">
    <property type="entry name" value="Phage_CI_repr"/>
    <property type="match status" value="1"/>
</dbReference>
<evidence type="ECO:0000313" key="2">
    <source>
        <dbReference type="EMBL" id="MSS27680.1"/>
    </source>
</evidence>
<feature type="domain" description="Bacteriophage CI repressor N-terminal" evidence="1">
    <location>
        <begin position="21"/>
        <end position="81"/>
    </location>
</feature>
<evidence type="ECO:0000313" key="3">
    <source>
        <dbReference type="Proteomes" id="UP000477488"/>
    </source>
</evidence>
<dbReference type="RefSeq" id="WP_154510316.1">
    <property type="nucleotide sequence ID" value="NZ_DBFWWU010000156.1"/>
</dbReference>
<name>A0A6L5XKG6_9BACT</name>
<dbReference type="InterPro" id="IPR010744">
    <property type="entry name" value="Phage_CI_N"/>
</dbReference>
<dbReference type="EMBL" id="VUMH01000005">
    <property type="protein sequence ID" value="MSS27680.1"/>
    <property type="molecule type" value="Genomic_DNA"/>
</dbReference>
<dbReference type="AlphaFoldDB" id="A0A6L5XKG6"/>
<gene>
    <name evidence="2" type="ORF">FYJ44_06370</name>
</gene>
<sequence>MTEDPAPYGSLLYQADPEARWNRLLEAAECHNQSELAAFLGLRQFVVSDARRRGSIPSEWLLTLLRERWINPAWILTGAGARFLQTVPVAGGSLSWSGAGGMRA</sequence>
<keyword evidence="3" id="KW-1185">Reference proteome</keyword>
<dbReference type="GO" id="GO:0045892">
    <property type="term" value="P:negative regulation of DNA-templated transcription"/>
    <property type="evidence" value="ECO:0007669"/>
    <property type="project" value="InterPro"/>
</dbReference>
<proteinExistence type="predicted"/>
<protein>
    <submittedName>
        <fullName evidence="2">Bacteriophage CI repressor</fullName>
    </submittedName>
</protein>
<organism evidence="2 3">
    <name type="scientific">Desulfovibrio porci</name>
    <dbReference type="NCBI Taxonomy" id="2605782"/>
    <lineage>
        <taxon>Bacteria</taxon>
        <taxon>Pseudomonadati</taxon>
        <taxon>Thermodesulfobacteriota</taxon>
        <taxon>Desulfovibrionia</taxon>
        <taxon>Desulfovibrionales</taxon>
        <taxon>Desulfovibrionaceae</taxon>
        <taxon>Desulfovibrio</taxon>
    </lineage>
</organism>
<dbReference type="Gene3D" id="1.10.260.40">
    <property type="entry name" value="lambda repressor-like DNA-binding domains"/>
    <property type="match status" value="1"/>
</dbReference>
<dbReference type="Proteomes" id="UP000477488">
    <property type="component" value="Unassembled WGS sequence"/>
</dbReference>